<sequence>MKKRKKKKQIIIILLLLTGLIGAVVFWINQPEERPVTVVVKKESMESLVEEIGELKAENRRKIVATRGGEIGKLPAETGDWVEVGQVLAEIDHSDWRLKINQLTDEMNILKNDYQQMITLSNRQQGKAIAALELAEKELAEAIEYKHKIKRLYEAGAVPEQELTDAKLEISVHENNVMQATLEVEAAGDQISDSVQESHLAKIRQLEREINHAKVQRDAYYVKAPVSGTVLHKLAEEGAYVQPGQDLYELGDLSKMYVVVELLAREMKDVKEGMPVRVIHRDLGEGVEKGSLRKIDPVAVMTVSELGVEQRRVRIEISLESFSHDWRPGYEVDVEIIREVRENVLTIPERSVFWKDAEPHVLLWNGKEVEERKVELGMDSRGRVQVVAGLEEGEEVVRDPS</sequence>
<dbReference type="EMBL" id="FOQA01000002">
    <property type="protein sequence ID" value="SFH69075.1"/>
    <property type="molecule type" value="Genomic_DNA"/>
</dbReference>
<gene>
    <name evidence="7" type="ORF">SAMN05192551_102189</name>
</gene>
<dbReference type="STRING" id="69895.SAMN05192551_102189"/>
<feature type="domain" description="Multidrug resistance protein MdtA-like barrel-sandwich hybrid" evidence="5">
    <location>
        <begin position="68"/>
        <end position="246"/>
    </location>
</feature>
<dbReference type="PANTHER" id="PTHR30469:SF15">
    <property type="entry name" value="HLYD FAMILY OF SECRETION PROTEINS"/>
    <property type="match status" value="1"/>
</dbReference>
<evidence type="ECO:0000256" key="3">
    <source>
        <dbReference type="ARBA" id="ARBA00022448"/>
    </source>
</evidence>
<dbReference type="Gene3D" id="2.40.50.100">
    <property type="match status" value="1"/>
</dbReference>
<dbReference type="Gene3D" id="2.40.30.170">
    <property type="match status" value="1"/>
</dbReference>
<comment type="subcellular location">
    <subcellularLocation>
        <location evidence="1">Cell envelope</location>
    </subcellularLocation>
</comment>
<dbReference type="InterPro" id="IPR058627">
    <property type="entry name" value="MdtA-like_C"/>
</dbReference>
<dbReference type="GO" id="GO:0015562">
    <property type="term" value="F:efflux transmembrane transporter activity"/>
    <property type="evidence" value="ECO:0007669"/>
    <property type="project" value="TreeGrafter"/>
</dbReference>
<dbReference type="NCBIfam" id="TIGR01730">
    <property type="entry name" value="RND_mfp"/>
    <property type="match status" value="1"/>
</dbReference>
<feature type="domain" description="Multidrug resistance protein MdtA-like C-terminal permuted SH3" evidence="6">
    <location>
        <begin position="343"/>
        <end position="397"/>
    </location>
</feature>
<evidence type="ECO:0000313" key="7">
    <source>
        <dbReference type="EMBL" id="SFH69075.1"/>
    </source>
</evidence>
<dbReference type="AlphaFoldDB" id="A0A1I3C3D1"/>
<keyword evidence="8" id="KW-1185">Reference proteome</keyword>
<evidence type="ECO:0000313" key="8">
    <source>
        <dbReference type="Proteomes" id="UP000199287"/>
    </source>
</evidence>
<organism evidence="7 8">
    <name type="scientific">Tindallia magadiensis</name>
    <dbReference type="NCBI Taxonomy" id="69895"/>
    <lineage>
        <taxon>Bacteria</taxon>
        <taxon>Bacillati</taxon>
        <taxon>Bacillota</taxon>
        <taxon>Clostridia</taxon>
        <taxon>Peptostreptococcales</taxon>
        <taxon>Tindalliaceae</taxon>
        <taxon>Tindallia</taxon>
    </lineage>
</organism>
<evidence type="ECO:0000259" key="5">
    <source>
        <dbReference type="Pfam" id="PF25917"/>
    </source>
</evidence>
<proteinExistence type="inferred from homology"/>
<keyword evidence="4" id="KW-0175">Coiled coil</keyword>
<dbReference type="Proteomes" id="UP000199287">
    <property type="component" value="Unassembled WGS sequence"/>
</dbReference>
<accession>A0A1I3C3D1</accession>
<evidence type="ECO:0000256" key="2">
    <source>
        <dbReference type="ARBA" id="ARBA00009477"/>
    </source>
</evidence>
<dbReference type="PANTHER" id="PTHR30469">
    <property type="entry name" value="MULTIDRUG RESISTANCE PROTEIN MDTA"/>
    <property type="match status" value="1"/>
</dbReference>
<evidence type="ECO:0000256" key="4">
    <source>
        <dbReference type="SAM" id="Coils"/>
    </source>
</evidence>
<comment type="similarity">
    <text evidence="2">Belongs to the membrane fusion protein (MFP) (TC 8.A.1) family.</text>
</comment>
<feature type="coiled-coil region" evidence="4">
    <location>
        <begin position="196"/>
        <end position="223"/>
    </location>
</feature>
<dbReference type="InterPro" id="IPR006143">
    <property type="entry name" value="RND_pump_MFP"/>
</dbReference>
<dbReference type="SUPFAM" id="SSF111369">
    <property type="entry name" value="HlyD-like secretion proteins"/>
    <property type="match status" value="1"/>
</dbReference>
<dbReference type="Pfam" id="PF25917">
    <property type="entry name" value="BSH_RND"/>
    <property type="match status" value="1"/>
</dbReference>
<dbReference type="InterPro" id="IPR058625">
    <property type="entry name" value="MdtA-like_BSH"/>
</dbReference>
<feature type="coiled-coil region" evidence="4">
    <location>
        <begin position="93"/>
        <end position="120"/>
    </location>
</feature>
<keyword evidence="3" id="KW-0813">Transport</keyword>
<evidence type="ECO:0000259" key="6">
    <source>
        <dbReference type="Pfam" id="PF25967"/>
    </source>
</evidence>
<dbReference type="RefSeq" id="WP_093370423.1">
    <property type="nucleotide sequence ID" value="NZ_FOQA01000002.1"/>
</dbReference>
<evidence type="ECO:0000256" key="1">
    <source>
        <dbReference type="ARBA" id="ARBA00004196"/>
    </source>
</evidence>
<dbReference type="Gene3D" id="2.40.420.20">
    <property type="match status" value="1"/>
</dbReference>
<reference evidence="8" key="1">
    <citation type="submission" date="2016-10" db="EMBL/GenBank/DDBJ databases">
        <authorList>
            <person name="Varghese N."/>
            <person name="Submissions S."/>
        </authorList>
    </citation>
    <scope>NUCLEOTIDE SEQUENCE [LARGE SCALE GENOMIC DNA]</scope>
    <source>
        <strain evidence="8">Z-7934</strain>
    </source>
</reference>
<protein>
    <submittedName>
        <fullName evidence="7">HlyD family secretion protein</fullName>
    </submittedName>
</protein>
<dbReference type="GO" id="GO:1990281">
    <property type="term" value="C:efflux pump complex"/>
    <property type="evidence" value="ECO:0007669"/>
    <property type="project" value="TreeGrafter"/>
</dbReference>
<dbReference type="OrthoDB" id="9791520at2"/>
<dbReference type="Gene3D" id="1.10.287.470">
    <property type="entry name" value="Helix hairpin bin"/>
    <property type="match status" value="1"/>
</dbReference>
<dbReference type="Pfam" id="PF25967">
    <property type="entry name" value="RND-MFP_C"/>
    <property type="match status" value="1"/>
</dbReference>
<name>A0A1I3C3D1_9FIRM</name>